<keyword evidence="3" id="KW-1185">Reference proteome</keyword>
<dbReference type="eggNOG" id="ENOG502T963">
    <property type="taxonomic scope" value="Eukaryota"/>
</dbReference>
<name>B4MUY0_DROWI</name>
<organism evidence="2 3">
    <name type="scientific">Drosophila willistoni</name>
    <name type="common">Fruit fly</name>
    <dbReference type="NCBI Taxonomy" id="7260"/>
    <lineage>
        <taxon>Eukaryota</taxon>
        <taxon>Metazoa</taxon>
        <taxon>Ecdysozoa</taxon>
        <taxon>Arthropoda</taxon>
        <taxon>Hexapoda</taxon>
        <taxon>Insecta</taxon>
        <taxon>Pterygota</taxon>
        <taxon>Neoptera</taxon>
        <taxon>Endopterygota</taxon>
        <taxon>Diptera</taxon>
        <taxon>Brachycera</taxon>
        <taxon>Muscomorpha</taxon>
        <taxon>Ephydroidea</taxon>
        <taxon>Drosophilidae</taxon>
        <taxon>Drosophila</taxon>
        <taxon>Sophophora</taxon>
    </lineage>
</organism>
<dbReference type="InParanoid" id="B4MUY0"/>
<sequence length="190" mass="21902">MSYLLTEIALEMLGYKFYDTNGIFHLTNFQSQTAQSENQNSDEPSLMDFIEQREPPTPAPQAKSLQNGHCVKEDPDKSTTSLKLEPTIELPSTSTSTSLNRRTPAKALAKIVHYESDKICNQITVRIEKAMQKQNTNFQSALTKCVNEEVQKIKDDATELQKFREFLEDSLRRIDRRPYEKYLRTFGDKD</sequence>
<dbReference type="Proteomes" id="UP000007798">
    <property type="component" value="Unassembled WGS sequence"/>
</dbReference>
<accession>B4MUY0</accession>
<dbReference type="PhylomeDB" id="B4MUY0"/>
<dbReference type="HOGENOM" id="CLU_1284511_0_0_1"/>
<dbReference type="AlphaFoldDB" id="B4MUY0"/>
<dbReference type="OrthoDB" id="7913971at2759"/>
<proteinExistence type="predicted"/>
<dbReference type="OMA" id="FHLINFQ"/>
<evidence type="ECO:0000313" key="3">
    <source>
        <dbReference type="Proteomes" id="UP000007798"/>
    </source>
</evidence>
<dbReference type="FunCoup" id="B4MUY0">
    <property type="interactions" value="7"/>
</dbReference>
<protein>
    <submittedName>
        <fullName evidence="2">Uncharacterized protein</fullName>
    </submittedName>
</protein>
<dbReference type="EMBL" id="CH963857">
    <property type="protein sequence ID" value="EDW76325.1"/>
    <property type="molecule type" value="Genomic_DNA"/>
</dbReference>
<feature type="region of interest" description="Disordered" evidence="1">
    <location>
        <begin position="51"/>
        <end position="101"/>
    </location>
</feature>
<gene>
    <name evidence="2" type="primary">Dwil\GK15394</name>
    <name evidence="2" type="ORF">Dwil_GK15394</name>
</gene>
<evidence type="ECO:0000256" key="1">
    <source>
        <dbReference type="SAM" id="MobiDB-lite"/>
    </source>
</evidence>
<evidence type="ECO:0000313" key="2">
    <source>
        <dbReference type="EMBL" id="EDW76325.1"/>
    </source>
</evidence>
<dbReference type="KEGG" id="dwi:6642177"/>
<reference evidence="2 3" key="1">
    <citation type="journal article" date="2007" name="Nature">
        <title>Evolution of genes and genomes on the Drosophila phylogeny.</title>
        <authorList>
            <consortium name="Drosophila 12 Genomes Consortium"/>
            <person name="Clark A.G."/>
            <person name="Eisen M.B."/>
            <person name="Smith D.R."/>
            <person name="Bergman C.M."/>
            <person name="Oliver B."/>
            <person name="Markow T.A."/>
            <person name="Kaufman T.C."/>
            <person name="Kellis M."/>
            <person name="Gelbart W."/>
            <person name="Iyer V.N."/>
            <person name="Pollard D.A."/>
            <person name="Sackton T.B."/>
            <person name="Larracuente A.M."/>
            <person name="Singh N.D."/>
            <person name="Abad J.P."/>
            <person name="Abt D.N."/>
            <person name="Adryan B."/>
            <person name="Aguade M."/>
            <person name="Akashi H."/>
            <person name="Anderson W.W."/>
            <person name="Aquadro C.F."/>
            <person name="Ardell D.H."/>
            <person name="Arguello R."/>
            <person name="Artieri C.G."/>
            <person name="Barbash D.A."/>
            <person name="Barker D."/>
            <person name="Barsanti P."/>
            <person name="Batterham P."/>
            <person name="Batzoglou S."/>
            <person name="Begun D."/>
            <person name="Bhutkar A."/>
            <person name="Blanco E."/>
            <person name="Bosak S.A."/>
            <person name="Bradley R.K."/>
            <person name="Brand A.D."/>
            <person name="Brent M.R."/>
            <person name="Brooks A.N."/>
            <person name="Brown R.H."/>
            <person name="Butlin R.K."/>
            <person name="Caggese C."/>
            <person name="Calvi B.R."/>
            <person name="Bernardo de Carvalho A."/>
            <person name="Caspi A."/>
            <person name="Castrezana S."/>
            <person name="Celniker S.E."/>
            <person name="Chang J.L."/>
            <person name="Chapple C."/>
            <person name="Chatterji S."/>
            <person name="Chinwalla A."/>
            <person name="Civetta A."/>
            <person name="Clifton S.W."/>
            <person name="Comeron J.M."/>
            <person name="Costello J.C."/>
            <person name="Coyne J.A."/>
            <person name="Daub J."/>
            <person name="David R.G."/>
            <person name="Delcher A.L."/>
            <person name="Delehaunty K."/>
            <person name="Do C.B."/>
            <person name="Ebling H."/>
            <person name="Edwards K."/>
            <person name="Eickbush T."/>
            <person name="Evans J.D."/>
            <person name="Filipski A."/>
            <person name="Findeiss S."/>
            <person name="Freyhult E."/>
            <person name="Fulton L."/>
            <person name="Fulton R."/>
            <person name="Garcia A.C."/>
            <person name="Gardiner A."/>
            <person name="Garfield D.A."/>
            <person name="Garvin B.E."/>
            <person name="Gibson G."/>
            <person name="Gilbert D."/>
            <person name="Gnerre S."/>
            <person name="Godfrey J."/>
            <person name="Good R."/>
            <person name="Gotea V."/>
            <person name="Gravely B."/>
            <person name="Greenberg A.J."/>
            <person name="Griffiths-Jones S."/>
            <person name="Gross S."/>
            <person name="Guigo R."/>
            <person name="Gustafson E.A."/>
            <person name="Haerty W."/>
            <person name="Hahn M.W."/>
            <person name="Halligan D.L."/>
            <person name="Halpern A.L."/>
            <person name="Halter G.M."/>
            <person name="Han M.V."/>
            <person name="Heger A."/>
            <person name="Hillier L."/>
            <person name="Hinrichs A.S."/>
            <person name="Holmes I."/>
            <person name="Hoskins R.A."/>
            <person name="Hubisz M.J."/>
            <person name="Hultmark D."/>
            <person name="Huntley M.A."/>
            <person name="Jaffe D.B."/>
            <person name="Jagadeeshan S."/>
            <person name="Jeck W.R."/>
            <person name="Johnson J."/>
            <person name="Jones C.D."/>
            <person name="Jordan W.C."/>
            <person name="Karpen G.H."/>
            <person name="Kataoka E."/>
            <person name="Keightley P.D."/>
            <person name="Kheradpour P."/>
            <person name="Kirkness E.F."/>
            <person name="Koerich L.B."/>
            <person name="Kristiansen K."/>
            <person name="Kudrna D."/>
            <person name="Kulathinal R.J."/>
            <person name="Kumar S."/>
            <person name="Kwok R."/>
            <person name="Lander E."/>
            <person name="Langley C.H."/>
            <person name="Lapoint R."/>
            <person name="Lazzaro B.P."/>
            <person name="Lee S.J."/>
            <person name="Levesque L."/>
            <person name="Li R."/>
            <person name="Lin C.F."/>
            <person name="Lin M.F."/>
            <person name="Lindblad-Toh K."/>
            <person name="Llopart A."/>
            <person name="Long M."/>
            <person name="Low L."/>
            <person name="Lozovsky E."/>
            <person name="Lu J."/>
            <person name="Luo M."/>
            <person name="Machado C.A."/>
            <person name="Makalowski W."/>
            <person name="Marzo M."/>
            <person name="Matsuda M."/>
            <person name="Matzkin L."/>
            <person name="McAllister B."/>
            <person name="McBride C.S."/>
            <person name="McKernan B."/>
            <person name="McKernan K."/>
            <person name="Mendez-Lago M."/>
            <person name="Minx P."/>
            <person name="Mollenhauer M.U."/>
            <person name="Montooth K."/>
            <person name="Mount S.M."/>
            <person name="Mu X."/>
            <person name="Myers E."/>
            <person name="Negre B."/>
            <person name="Newfeld S."/>
            <person name="Nielsen R."/>
            <person name="Noor M.A."/>
            <person name="O'Grady P."/>
            <person name="Pachter L."/>
            <person name="Papaceit M."/>
            <person name="Parisi M.J."/>
            <person name="Parisi M."/>
            <person name="Parts L."/>
            <person name="Pedersen J.S."/>
            <person name="Pesole G."/>
            <person name="Phillippy A.M."/>
            <person name="Ponting C.P."/>
            <person name="Pop M."/>
            <person name="Porcelli D."/>
            <person name="Powell J.R."/>
            <person name="Prohaska S."/>
            <person name="Pruitt K."/>
            <person name="Puig M."/>
            <person name="Quesneville H."/>
            <person name="Ram K.R."/>
            <person name="Rand D."/>
            <person name="Rasmussen M.D."/>
            <person name="Reed L.K."/>
            <person name="Reenan R."/>
            <person name="Reily A."/>
            <person name="Remington K.A."/>
            <person name="Rieger T.T."/>
            <person name="Ritchie M.G."/>
            <person name="Robin C."/>
            <person name="Rogers Y.H."/>
            <person name="Rohde C."/>
            <person name="Rozas J."/>
            <person name="Rubenfield M.J."/>
            <person name="Ruiz A."/>
            <person name="Russo S."/>
            <person name="Salzberg S.L."/>
            <person name="Sanchez-Gracia A."/>
            <person name="Saranga D.J."/>
            <person name="Sato H."/>
            <person name="Schaeffer S.W."/>
            <person name="Schatz M.C."/>
            <person name="Schlenke T."/>
            <person name="Schwartz R."/>
            <person name="Segarra C."/>
            <person name="Singh R.S."/>
            <person name="Sirot L."/>
            <person name="Sirota M."/>
            <person name="Sisneros N.B."/>
            <person name="Smith C.D."/>
            <person name="Smith T.F."/>
            <person name="Spieth J."/>
            <person name="Stage D.E."/>
            <person name="Stark A."/>
            <person name="Stephan W."/>
            <person name="Strausberg R.L."/>
            <person name="Strempel S."/>
            <person name="Sturgill D."/>
            <person name="Sutton G."/>
            <person name="Sutton G.G."/>
            <person name="Tao W."/>
            <person name="Teichmann S."/>
            <person name="Tobari Y.N."/>
            <person name="Tomimura Y."/>
            <person name="Tsolas J.M."/>
            <person name="Valente V.L."/>
            <person name="Venter E."/>
            <person name="Venter J.C."/>
            <person name="Vicario S."/>
            <person name="Vieira F.G."/>
            <person name="Vilella A.J."/>
            <person name="Villasante A."/>
            <person name="Walenz B."/>
            <person name="Wang J."/>
            <person name="Wasserman M."/>
            <person name="Watts T."/>
            <person name="Wilson D."/>
            <person name="Wilson R.K."/>
            <person name="Wing R.A."/>
            <person name="Wolfner M.F."/>
            <person name="Wong A."/>
            <person name="Wong G.K."/>
            <person name="Wu C.I."/>
            <person name="Wu G."/>
            <person name="Yamamoto D."/>
            <person name="Yang H.P."/>
            <person name="Yang S.P."/>
            <person name="Yorke J.A."/>
            <person name="Yoshida K."/>
            <person name="Zdobnov E."/>
            <person name="Zhang P."/>
            <person name="Zhang Y."/>
            <person name="Zimin A.V."/>
            <person name="Baldwin J."/>
            <person name="Abdouelleil A."/>
            <person name="Abdulkadir J."/>
            <person name="Abebe A."/>
            <person name="Abera B."/>
            <person name="Abreu J."/>
            <person name="Acer S.C."/>
            <person name="Aftuck L."/>
            <person name="Alexander A."/>
            <person name="An P."/>
            <person name="Anderson E."/>
            <person name="Anderson S."/>
            <person name="Arachi H."/>
            <person name="Azer M."/>
            <person name="Bachantsang P."/>
            <person name="Barry A."/>
            <person name="Bayul T."/>
            <person name="Berlin A."/>
            <person name="Bessette D."/>
            <person name="Bloom T."/>
            <person name="Blye J."/>
            <person name="Boguslavskiy L."/>
            <person name="Bonnet C."/>
            <person name="Boukhgalter B."/>
            <person name="Bourzgui I."/>
            <person name="Brown A."/>
            <person name="Cahill P."/>
            <person name="Channer S."/>
            <person name="Cheshatsang Y."/>
            <person name="Chuda L."/>
            <person name="Citroen M."/>
            <person name="Collymore A."/>
            <person name="Cooke P."/>
            <person name="Costello M."/>
            <person name="D'Aco K."/>
            <person name="Daza R."/>
            <person name="De Haan G."/>
            <person name="DeGray S."/>
            <person name="DeMaso C."/>
            <person name="Dhargay N."/>
            <person name="Dooley K."/>
            <person name="Dooley E."/>
            <person name="Doricent M."/>
            <person name="Dorje P."/>
            <person name="Dorjee K."/>
            <person name="Dupes A."/>
            <person name="Elong R."/>
            <person name="Falk J."/>
            <person name="Farina A."/>
            <person name="Faro S."/>
            <person name="Ferguson D."/>
            <person name="Fisher S."/>
            <person name="Foley C.D."/>
            <person name="Franke A."/>
            <person name="Friedrich D."/>
            <person name="Gadbois L."/>
            <person name="Gearin G."/>
            <person name="Gearin C.R."/>
            <person name="Giannoukos G."/>
            <person name="Goode T."/>
            <person name="Graham J."/>
            <person name="Grandbois E."/>
            <person name="Grewal S."/>
            <person name="Gyaltsen K."/>
            <person name="Hafez N."/>
            <person name="Hagos B."/>
            <person name="Hall J."/>
            <person name="Henson C."/>
            <person name="Hollinger A."/>
            <person name="Honan T."/>
            <person name="Huard M.D."/>
            <person name="Hughes L."/>
            <person name="Hurhula B."/>
            <person name="Husby M.E."/>
            <person name="Kamat A."/>
            <person name="Kanga B."/>
            <person name="Kashin S."/>
            <person name="Khazanovich D."/>
            <person name="Kisner P."/>
            <person name="Lance K."/>
            <person name="Lara M."/>
            <person name="Lee W."/>
            <person name="Lennon N."/>
            <person name="Letendre F."/>
            <person name="LeVine R."/>
            <person name="Lipovsky A."/>
            <person name="Liu X."/>
            <person name="Liu J."/>
            <person name="Liu S."/>
            <person name="Lokyitsang T."/>
            <person name="Lokyitsang Y."/>
            <person name="Lubonja R."/>
            <person name="Lui A."/>
            <person name="MacDonald P."/>
            <person name="Magnisalis V."/>
            <person name="Maru K."/>
            <person name="Matthews C."/>
            <person name="McCusker W."/>
            <person name="McDonough S."/>
            <person name="Mehta T."/>
            <person name="Meldrim J."/>
            <person name="Meneus L."/>
            <person name="Mihai O."/>
            <person name="Mihalev A."/>
            <person name="Mihova T."/>
            <person name="Mittelman R."/>
            <person name="Mlenga V."/>
            <person name="Montmayeur A."/>
            <person name="Mulrain L."/>
            <person name="Navidi A."/>
            <person name="Naylor J."/>
            <person name="Negash T."/>
            <person name="Nguyen T."/>
            <person name="Nguyen N."/>
            <person name="Nicol R."/>
            <person name="Norbu C."/>
            <person name="Norbu N."/>
            <person name="Novod N."/>
            <person name="O'Neill B."/>
            <person name="Osman S."/>
            <person name="Markiewicz E."/>
            <person name="Oyono O.L."/>
            <person name="Patti C."/>
            <person name="Phunkhang P."/>
            <person name="Pierre F."/>
            <person name="Priest M."/>
            <person name="Raghuraman S."/>
            <person name="Rege F."/>
            <person name="Reyes R."/>
            <person name="Rise C."/>
            <person name="Rogov P."/>
            <person name="Ross K."/>
            <person name="Ryan E."/>
            <person name="Settipalli S."/>
            <person name="Shea T."/>
            <person name="Sherpa N."/>
            <person name="Shi L."/>
            <person name="Shih D."/>
            <person name="Sparrow T."/>
            <person name="Spaulding J."/>
            <person name="Stalker J."/>
            <person name="Stange-Thomann N."/>
            <person name="Stavropoulos S."/>
            <person name="Stone C."/>
            <person name="Strader C."/>
            <person name="Tesfaye S."/>
            <person name="Thomson T."/>
            <person name="Thoulutsang Y."/>
            <person name="Thoulutsang D."/>
            <person name="Topham K."/>
            <person name="Topping I."/>
            <person name="Tsamla T."/>
            <person name="Vassiliev H."/>
            <person name="Vo A."/>
            <person name="Wangchuk T."/>
            <person name="Wangdi T."/>
            <person name="Weiand M."/>
            <person name="Wilkinson J."/>
            <person name="Wilson A."/>
            <person name="Yadav S."/>
            <person name="Young G."/>
            <person name="Yu Q."/>
            <person name="Zembek L."/>
            <person name="Zhong D."/>
            <person name="Zimmer A."/>
            <person name="Zwirko Z."/>
            <person name="Jaffe D.B."/>
            <person name="Alvarez P."/>
            <person name="Brockman W."/>
            <person name="Butler J."/>
            <person name="Chin C."/>
            <person name="Gnerre S."/>
            <person name="Grabherr M."/>
            <person name="Kleber M."/>
            <person name="Mauceli E."/>
            <person name="MacCallum I."/>
        </authorList>
    </citation>
    <scope>NUCLEOTIDE SEQUENCE [LARGE SCALE GENOMIC DNA]</scope>
    <source>
        <strain evidence="3">Tucson 14030-0811.24</strain>
    </source>
</reference>